<evidence type="ECO:0000256" key="1">
    <source>
        <dbReference type="ARBA" id="ARBA00004123"/>
    </source>
</evidence>
<dbReference type="Proteomes" id="UP000179807">
    <property type="component" value="Unassembled WGS sequence"/>
</dbReference>
<dbReference type="Pfam" id="PF04042">
    <property type="entry name" value="DNA_pol_E_B"/>
    <property type="match status" value="1"/>
</dbReference>
<protein>
    <recommendedName>
        <fullName evidence="6">DNA polymerase epsilon subunit</fullName>
    </recommendedName>
    <alternativeName>
        <fullName evidence="6">DNA polymerase II subunit 2</fullName>
    </alternativeName>
</protein>
<dbReference type="GO" id="GO:0006261">
    <property type="term" value="P:DNA-templated DNA replication"/>
    <property type="evidence" value="ECO:0007669"/>
    <property type="project" value="InterPro"/>
</dbReference>
<dbReference type="Gene3D" id="3.60.21.60">
    <property type="match status" value="1"/>
</dbReference>
<dbReference type="PIRSF" id="PIRSF000799">
    <property type="entry name" value="DNA_pol_eps_2"/>
    <property type="match status" value="1"/>
</dbReference>
<dbReference type="GO" id="GO:0042276">
    <property type="term" value="P:error-prone translesion synthesis"/>
    <property type="evidence" value="ECO:0007669"/>
    <property type="project" value="TreeGrafter"/>
</dbReference>
<keyword evidence="3 6" id="KW-0235">DNA replication</keyword>
<comment type="similarity">
    <text evidence="2 6">Belongs to the DNA polymerase epsilon subunit B family.</text>
</comment>
<evidence type="ECO:0000256" key="4">
    <source>
        <dbReference type="ARBA" id="ARBA00023125"/>
    </source>
</evidence>
<evidence type="ECO:0000259" key="7">
    <source>
        <dbReference type="Pfam" id="PF04042"/>
    </source>
</evidence>
<proteinExistence type="inferred from homology"/>
<accession>A0A1J4J728</accession>
<evidence type="ECO:0000256" key="3">
    <source>
        <dbReference type="ARBA" id="ARBA00022705"/>
    </source>
</evidence>
<evidence type="ECO:0000313" key="9">
    <source>
        <dbReference type="Proteomes" id="UP000179807"/>
    </source>
</evidence>
<comment type="subcellular location">
    <subcellularLocation>
        <location evidence="1 6">Nucleus</location>
    </subcellularLocation>
</comment>
<dbReference type="GO" id="GO:0003677">
    <property type="term" value="F:DNA binding"/>
    <property type="evidence" value="ECO:0007669"/>
    <property type="project" value="UniProtKB-UniRule"/>
</dbReference>
<organism evidence="8 9">
    <name type="scientific">Tritrichomonas foetus</name>
    <dbReference type="NCBI Taxonomy" id="1144522"/>
    <lineage>
        <taxon>Eukaryota</taxon>
        <taxon>Metamonada</taxon>
        <taxon>Parabasalia</taxon>
        <taxon>Tritrichomonadida</taxon>
        <taxon>Tritrichomonadidae</taxon>
        <taxon>Tritrichomonas</taxon>
    </lineage>
</organism>
<evidence type="ECO:0000256" key="6">
    <source>
        <dbReference type="PIRNR" id="PIRNR000799"/>
    </source>
</evidence>
<keyword evidence="4 6" id="KW-0238">DNA-binding</keyword>
<reference evidence="8" key="1">
    <citation type="submission" date="2016-10" db="EMBL/GenBank/DDBJ databases">
        <authorList>
            <person name="Benchimol M."/>
            <person name="Almeida L.G."/>
            <person name="Vasconcelos A.T."/>
            <person name="Perreira-Neves A."/>
            <person name="Rosa I.A."/>
            <person name="Tasca T."/>
            <person name="Bogo M.R."/>
            <person name="de Souza W."/>
        </authorList>
    </citation>
    <scope>NUCLEOTIDE SEQUENCE [LARGE SCALE GENOMIC DNA]</scope>
    <source>
        <strain evidence="8">K</strain>
    </source>
</reference>
<dbReference type="PANTHER" id="PTHR12708">
    <property type="entry name" value="DNA POLYMERASE EPSILON SUBUNIT B"/>
    <property type="match status" value="1"/>
</dbReference>
<name>A0A1J4J728_9EUKA</name>
<feature type="domain" description="DNA polymerase alpha/delta/epsilon subunit B" evidence="7">
    <location>
        <begin position="282"/>
        <end position="475"/>
    </location>
</feature>
<dbReference type="GeneID" id="94830338"/>
<comment type="function">
    <text evidence="6">Participates in DNA repair and in chromosomal DNA replication.</text>
</comment>
<evidence type="ECO:0000256" key="5">
    <source>
        <dbReference type="ARBA" id="ARBA00023242"/>
    </source>
</evidence>
<dbReference type="OrthoDB" id="10254730at2759"/>
<dbReference type="GO" id="GO:0008622">
    <property type="term" value="C:epsilon DNA polymerase complex"/>
    <property type="evidence" value="ECO:0007669"/>
    <property type="project" value="UniProtKB-UniRule"/>
</dbReference>
<evidence type="ECO:0000256" key="2">
    <source>
        <dbReference type="ARBA" id="ARBA00009560"/>
    </source>
</evidence>
<dbReference type="InterPro" id="IPR007185">
    <property type="entry name" value="DNA_pol_a/d/e_bsu"/>
</dbReference>
<dbReference type="AlphaFoldDB" id="A0A1J4J728"/>
<dbReference type="EMBL" id="MLAK01001271">
    <property type="protein sequence ID" value="OHS95026.1"/>
    <property type="molecule type" value="Genomic_DNA"/>
</dbReference>
<sequence>MDEKSIYREFSAFGLALKRDAMKLLCSYLDKTDDPEDTLQLILQRLPSIHQDSLITKEVIDELVKTLKKSASPTHHVFAFQSAFDIPKYVFDNAERSYIPAKKENANQPNAFSVLGKSTDKISVYQERYQILKTCLNHTSTFHASSVQFGIASSKSYSITPIASLISLGDESVILLGYLDSDSSTVTLEDPTGIVPIDIESVKEHLLSGIFSVGNIVVVQADYHDGVVYCSLIGHPPAQTATSFFQLYWKVHNDPFGWDITKETSIELQELLKTQHENSLVTVFSDVWIDVPAVLDNFNEVLSKYDKCPPNIMIICGSFTSRPFSFDQFATFTKLFTKFCDTIKLHKTIYDNTQICIVPSLNDLGSAHVYPRPAFPESLAHLLENAHFMTNPCRIRFLNQTITIFRDDLLKRMANSAVFQVPETDAHNHLLTTIIDQRHLCPVDLEHAPIAWQYDHSLRLFPPPNVLALCDSCQAWTSNYADCHAFNPGQFGSNGTYAQYFPAEGRAEIFTPQ</sequence>
<gene>
    <name evidence="8" type="primary">POLE2</name>
    <name evidence="8" type="ORF">TRFO_10737</name>
</gene>
<dbReference type="InterPro" id="IPR016266">
    <property type="entry name" value="POLE2"/>
</dbReference>
<dbReference type="VEuPathDB" id="TrichDB:TRFO_10737"/>
<keyword evidence="9" id="KW-1185">Reference proteome</keyword>
<keyword evidence="5 6" id="KW-0539">Nucleus</keyword>
<comment type="caution">
    <text evidence="8">The sequence shown here is derived from an EMBL/GenBank/DDBJ whole genome shotgun (WGS) entry which is preliminary data.</text>
</comment>
<evidence type="ECO:0000313" key="8">
    <source>
        <dbReference type="EMBL" id="OHS95026.1"/>
    </source>
</evidence>
<dbReference type="RefSeq" id="XP_068348163.1">
    <property type="nucleotide sequence ID" value="XM_068495634.1"/>
</dbReference>
<dbReference type="PANTHER" id="PTHR12708:SF0">
    <property type="entry name" value="DNA POLYMERASE EPSILON SUBUNIT 2"/>
    <property type="match status" value="1"/>
</dbReference>